<feature type="region of interest" description="Disordered" evidence="5">
    <location>
        <begin position="168"/>
        <end position="192"/>
    </location>
</feature>
<keyword evidence="1" id="KW-0805">Transcription regulation</keyword>
<reference evidence="8" key="2">
    <citation type="submission" date="2013-12" db="EMBL/GenBank/DDBJ databases">
        <authorList>
            <person name="Yu Y."/>
            <person name="Lee S."/>
            <person name="de Baynast K."/>
            <person name="Wissotski M."/>
            <person name="Liu L."/>
            <person name="Talag J."/>
            <person name="Goicoechea J."/>
            <person name="Angelova A."/>
            <person name="Jetty R."/>
            <person name="Kudrna D."/>
            <person name="Golser W."/>
            <person name="Rivera L."/>
            <person name="Zhang J."/>
            <person name="Wing R."/>
        </authorList>
    </citation>
    <scope>NUCLEOTIDE SEQUENCE</scope>
</reference>
<feature type="domain" description="NAC" evidence="6">
    <location>
        <begin position="24"/>
        <end position="204"/>
    </location>
</feature>
<keyword evidence="4" id="KW-0539">Nucleus</keyword>
<dbReference type="GO" id="GO:0003677">
    <property type="term" value="F:DNA binding"/>
    <property type="evidence" value="ECO:0007669"/>
    <property type="project" value="UniProtKB-KW"/>
</dbReference>
<dbReference type="PANTHER" id="PTHR31719:SF243">
    <property type="entry name" value="NAC DOMAIN-CONTAINING PROTEIN"/>
    <property type="match status" value="1"/>
</dbReference>
<dbReference type="GO" id="GO:0006355">
    <property type="term" value="P:regulation of DNA-templated transcription"/>
    <property type="evidence" value="ECO:0007669"/>
    <property type="project" value="InterPro"/>
</dbReference>
<dbReference type="Pfam" id="PF02365">
    <property type="entry name" value="NAM"/>
    <property type="match status" value="1"/>
</dbReference>
<evidence type="ECO:0000256" key="5">
    <source>
        <dbReference type="SAM" id="MobiDB-lite"/>
    </source>
</evidence>
<evidence type="ECO:0000256" key="2">
    <source>
        <dbReference type="ARBA" id="ARBA00023125"/>
    </source>
</evidence>
<feature type="compositionally biased region" description="Low complexity" evidence="5">
    <location>
        <begin position="169"/>
        <end position="178"/>
    </location>
</feature>
<dbReference type="Gene3D" id="2.170.150.80">
    <property type="entry name" value="NAC domain"/>
    <property type="match status" value="1"/>
</dbReference>
<reference evidence="7 8" key="1">
    <citation type="submission" date="2012-08" db="EMBL/GenBank/DDBJ databases">
        <title>Oryza genome evolution.</title>
        <authorList>
            <person name="Wing R.A."/>
        </authorList>
    </citation>
    <scope>NUCLEOTIDE SEQUENCE</scope>
</reference>
<evidence type="ECO:0000256" key="3">
    <source>
        <dbReference type="ARBA" id="ARBA00023163"/>
    </source>
</evidence>
<dbReference type="SUPFAM" id="SSF101941">
    <property type="entry name" value="NAC domain"/>
    <property type="match status" value="1"/>
</dbReference>
<feature type="region of interest" description="Disordered" evidence="5">
    <location>
        <begin position="1"/>
        <end position="26"/>
    </location>
</feature>
<name>A0A0D9WIN2_9ORYZ</name>
<feature type="region of interest" description="Disordered" evidence="5">
    <location>
        <begin position="212"/>
        <end position="243"/>
    </location>
</feature>
<feature type="region of interest" description="Disordered" evidence="5">
    <location>
        <begin position="95"/>
        <end position="114"/>
    </location>
</feature>
<dbReference type="PROSITE" id="PS51005">
    <property type="entry name" value="NAC"/>
    <property type="match status" value="1"/>
</dbReference>
<keyword evidence="8" id="KW-1185">Reference proteome</keyword>
<dbReference type="InterPro" id="IPR003441">
    <property type="entry name" value="NAC-dom"/>
</dbReference>
<reference evidence="7" key="3">
    <citation type="submission" date="2015-04" db="UniProtKB">
        <authorList>
            <consortium name="EnsemblPlants"/>
        </authorList>
    </citation>
    <scope>IDENTIFICATION</scope>
</reference>
<evidence type="ECO:0000256" key="4">
    <source>
        <dbReference type="ARBA" id="ARBA00023242"/>
    </source>
</evidence>
<dbReference type="eggNOG" id="ENOG502RRQV">
    <property type="taxonomic scope" value="Eukaryota"/>
</dbReference>
<proteinExistence type="predicted"/>
<evidence type="ECO:0000313" key="8">
    <source>
        <dbReference type="Proteomes" id="UP000032180"/>
    </source>
</evidence>
<sequence length="486" mass="54333">MAELEKGKQIVADSGGDGGGEKRRPVGFRFKPREAEVVEYYLVPRLQGSRIVPNPAIVVNNVYQFEPERLIKEKCKGWIGDEEEWYFLSPRDRKYKNGSRPSRNTEDRVGRWKASTGKTASKTMICSGTTRFFVTSLVYFKGPVKTETKTKWLMREYTIPLFENKLDKSGASTSTSSDSGKEEEEEDVEEEEDGWVAACALFELEPDAAEISDKQAGKRPISESSAAAAAAQKTKRPFVPPPAPVIAGPRGVVEQYQPIYPMQPRPPQPQPMMMMNKNNCPQFQLMMQGNNGMMQPSMCNFRPAPAPASAYNGHRQQQPAAAAAAMQQGFRPVFTPHAQMQQQRRPIQLIGQALAAPVSNNYHMPPLQQQQPVQRGPIQYRGQAAPVSNNFHTQQQQPVQWGSIQYRGQVAPVSNNFHAPPAPQQQPVQLLPVHQMQWGSVQQQQPQPENDDVTLDPEFEAMLLKELENMAEEEVAFQPFAGDGGQ</sequence>
<dbReference type="InterPro" id="IPR036093">
    <property type="entry name" value="NAC_dom_sf"/>
</dbReference>
<keyword evidence="3" id="KW-0804">Transcription</keyword>
<dbReference type="AlphaFoldDB" id="A0A0D9WIN2"/>
<dbReference type="Proteomes" id="UP000032180">
    <property type="component" value="Chromosome 5"/>
</dbReference>
<evidence type="ECO:0000313" key="7">
    <source>
        <dbReference type="EnsemblPlants" id="LPERR05G18690.1"/>
    </source>
</evidence>
<feature type="compositionally biased region" description="Acidic residues" evidence="5">
    <location>
        <begin position="181"/>
        <end position="192"/>
    </location>
</feature>
<evidence type="ECO:0000256" key="1">
    <source>
        <dbReference type="ARBA" id="ARBA00023015"/>
    </source>
</evidence>
<dbReference type="HOGENOM" id="CLU_575388_0_0_1"/>
<dbReference type="EnsemblPlants" id="LPERR05G18690.1">
    <property type="protein sequence ID" value="LPERR05G18690.1"/>
    <property type="gene ID" value="LPERR05G18690"/>
</dbReference>
<dbReference type="Gramene" id="LPERR05G18690.1">
    <property type="protein sequence ID" value="LPERR05G18690.1"/>
    <property type="gene ID" value="LPERR05G18690"/>
</dbReference>
<keyword evidence="2" id="KW-0238">DNA-binding</keyword>
<accession>A0A0D9WIN2</accession>
<protein>
    <recommendedName>
        <fullName evidence="6">NAC domain-containing protein</fullName>
    </recommendedName>
</protein>
<dbReference type="PANTHER" id="PTHR31719">
    <property type="entry name" value="NAC TRANSCRIPTION FACTOR 56"/>
    <property type="match status" value="1"/>
</dbReference>
<evidence type="ECO:0000259" key="6">
    <source>
        <dbReference type="PROSITE" id="PS51005"/>
    </source>
</evidence>
<organism evidence="7 8">
    <name type="scientific">Leersia perrieri</name>
    <dbReference type="NCBI Taxonomy" id="77586"/>
    <lineage>
        <taxon>Eukaryota</taxon>
        <taxon>Viridiplantae</taxon>
        <taxon>Streptophyta</taxon>
        <taxon>Embryophyta</taxon>
        <taxon>Tracheophyta</taxon>
        <taxon>Spermatophyta</taxon>
        <taxon>Magnoliopsida</taxon>
        <taxon>Liliopsida</taxon>
        <taxon>Poales</taxon>
        <taxon>Poaceae</taxon>
        <taxon>BOP clade</taxon>
        <taxon>Oryzoideae</taxon>
        <taxon>Oryzeae</taxon>
        <taxon>Oryzinae</taxon>
        <taxon>Leersia</taxon>
    </lineage>
</organism>